<dbReference type="PANTHER" id="PTHR47961">
    <property type="entry name" value="DNA POLYMERASE THETA, PUTATIVE (AFU_ORTHOLOGUE AFUA_1G05260)-RELATED"/>
    <property type="match status" value="1"/>
</dbReference>
<keyword evidence="3" id="KW-0347">Helicase</keyword>
<keyword evidence="1" id="KW-0547">Nucleotide-binding</keyword>
<evidence type="ECO:0000256" key="3">
    <source>
        <dbReference type="ARBA" id="ARBA00022806"/>
    </source>
</evidence>
<dbReference type="InterPro" id="IPR011545">
    <property type="entry name" value="DEAD/DEAH_box_helicase_dom"/>
</dbReference>
<accession>A0A414P442</accession>
<keyword evidence="2" id="KW-0378">Hydrolase</keyword>
<gene>
    <name evidence="6" type="ORF">DW672_07985</name>
</gene>
<dbReference type="GO" id="GO:0004386">
    <property type="term" value="F:helicase activity"/>
    <property type="evidence" value="ECO:0007669"/>
    <property type="project" value="UniProtKB-KW"/>
</dbReference>
<dbReference type="Gene3D" id="3.40.50.300">
    <property type="entry name" value="P-loop containing nucleotide triphosphate hydrolases"/>
    <property type="match status" value="1"/>
</dbReference>
<dbReference type="GO" id="GO:0016787">
    <property type="term" value="F:hydrolase activity"/>
    <property type="evidence" value="ECO:0007669"/>
    <property type="project" value="UniProtKB-KW"/>
</dbReference>
<dbReference type="PANTHER" id="PTHR47961:SF6">
    <property type="entry name" value="DNA-DIRECTED DNA POLYMERASE"/>
    <property type="match status" value="1"/>
</dbReference>
<organism evidence="6 7">
    <name type="scientific">[Ruminococcus] lactaris</name>
    <dbReference type="NCBI Taxonomy" id="46228"/>
    <lineage>
        <taxon>Bacteria</taxon>
        <taxon>Bacillati</taxon>
        <taxon>Bacillota</taxon>
        <taxon>Clostridia</taxon>
        <taxon>Lachnospirales</taxon>
        <taxon>Lachnospiraceae</taxon>
        <taxon>Mediterraneibacter</taxon>
    </lineage>
</organism>
<evidence type="ECO:0000256" key="1">
    <source>
        <dbReference type="ARBA" id="ARBA00022741"/>
    </source>
</evidence>
<dbReference type="InterPro" id="IPR027417">
    <property type="entry name" value="P-loop_NTPase"/>
</dbReference>
<evidence type="ECO:0000256" key="4">
    <source>
        <dbReference type="ARBA" id="ARBA00022840"/>
    </source>
</evidence>
<evidence type="ECO:0000259" key="5">
    <source>
        <dbReference type="PROSITE" id="PS51192"/>
    </source>
</evidence>
<dbReference type="InterPro" id="IPR050474">
    <property type="entry name" value="Hel308_SKI2-like"/>
</dbReference>
<reference evidence="6 7" key="1">
    <citation type="submission" date="2018-08" db="EMBL/GenBank/DDBJ databases">
        <title>A genome reference for cultivated species of the human gut microbiota.</title>
        <authorList>
            <person name="Zou Y."/>
            <person name="Xue W."/>
            <person name="Luo G."/>
        </authorList>
    </citation>
    <scope>NUCLEOTIDE SEQUENCE [LARGE SCALE GENOMIC DNA]</scope>
    <source>
        <strain evidence="6 7">AM25-1LB</strain>
    </source>
</reference>
<proteinExistence type="predicted"/>
<name>A0A414P442_9FIRM</name>
<keyword evidence="4" id="KW-0067">ATP-binding</keyword>
<dbReference type="SMART" id="SM00487">
    <property type="entry name" value="DEXDc"/>
    <property type="match status" value="1"/>
</dbReference>
<dbReference type="GO" id="GO:0005524">
    <property type="term" value="F:ATP binding"/>
    <property type="evidence" value="ECO:0007669"/>
    <property type="project" value="UniProtKB-KW"/>
</dbReference>
<dbReference type="Pfam" id="PF00270">
    <property type="entry name" value="DEAD"/>
    <property type="match status" value="1"/>
</dbReference>
<dbReference type="AlphaFoldDB" id="A0A414P442"/>
<evidence type="ECO:0000313" key="7">
    <source>
        <dbReference type="Proteomes" id="UP000284902"/>
    </source>
</evidence>
<dbReference type="EMBL" id="QRHG01000018">
    <property type="protein sequence ID" value="RHF60070.1"/>
    <property type="molecule type" value="Genomic_DNA"/>
</dbReference>
<evidence type="ECO:0000313" key="6">
    <source>
        <dbReference type="EMBL" id="RHF60070.1"/>
    </source>
</evidence>
<sequence>MRITKSEYMLKYQKAKVKLLEYDIPKQDYPQFQLNYKDLAFPTVYIISDYAEAVIEDDRERMERRKRDLQFCSEFYDAAMKSREQISNDLNFMLTGAIAYFFGDNFGSAMVLLSETKNIDIPNDMRGSLVEVFYLIFTGMKYRNAKNAVVEKFEEYLRTGESESILKLAEEKCNETYESDNEIEAFFADALCAVIKIAIQNSARTLLPPYSKLSFEKWESYLNKRTSIKMVWPAQRLIGEKGILNGKNAIVQLPTGVGKTKSIELIVRAMFLSERGNTALIVAPLRALCNEISDDMGKAFSKEASINQFSDLLEIDFLNIFSNEDEKKILVCTPEKLQFIFHHELELMSEIDLYVFDEGHMFDDMSRGAMYELLIADIKKYIQPWQQIVLLSAVLSNADRIKEWVIGDDGVLAYDKDIRSTPKVVGFASSENEIHYFSNTFEEEDFYIPKVIKRIQLETRRVNANPKFFPENKANDIALYYTNLLCSNGGVAIYMSQRRYVCMVPG</sequence>
<dbReference type="InterPro" id="IPR014001">
    <property type="entry name" value="Helicase_ATP-bd"/>
</dbReference>
<dbReference type="PROSITE" id="PS51192">
    <property type="entry name" value="HELICASE_ATP_BIND_1"/>
    <property type="match status" value="1"/>
</dbReference>
<protein>
    <recommendedName>
        <fullName evidence="5">Helicase ATP-binding domain-containing protein</fullName>
    </recommendedName>
</protein>
<dbReference type="Proteomes" id="UP000284902">
    <property type="component" value="Unassembled WGS sequence"/>
</dbReference>
<feature type="domain" description="Helicase ATP-binding" evidence="5">
    <location>
        <begin position="240"/>
        <end position="413"/>
    </location>
</feature>
<comment type="caution">
    <text evidence="6">The sequence shown here is derived from an EMBL/GenBank/DDBJ whole genome shotgun (WGS) entry which is preliminary data.</text>
</comment>
<dbReference type="GO" id="GO:0003676">
    <property type="term" value="F:nucleic acid binding"/>
    <property type="evidence" value="ECO:0007669"/>
    <property type="project" value="InterPro"/>
</dbReference>
<evidence type="ECO:0000256" key="2">
    <source>
        <dbReference type="ARBA" id="ARBA00022801"/>
    </source>
</evidence>
<dbReference type="SUPFAM" id="SSF52540">
    <property type="entry name" value="P-loop containing nucleoside triphosphate hydrolases"/>
    <property type="match status" value="1"/>
</dbReference>